<organism evidence="1 2">
    <name type="scientific">Fusarium decemcellulare</name>
    <dbReference type="NCBI Taxonomy" id="57161"/>
    <lineage>
        <taxon>Eukaryota</taxon>
        <taxon>Fungi</taxon>
        <taxon>Dikarya</taxon>
        <taxon>Ascomycota</taxon>
        <taxon>Pezizomycotina</taxon>
        <taxon>Sordariomycetes</taxon>
        <taxon>Hypocreomycetidae</taxon>
        <taxon>Hypocreales</taxon>
        <taxon>Nectriaceae</taxon>
        <taxon>Fusarium</taxon>
        <taxon>Fusarium decemcellulare species complex</taxon>
    </lineage>
</organism>
<dbReference type="Proteomes" id="UP001148629">
    <property type="component" value="Unassembled WGS sequence"/>
</dbReference>
<proteinExistence type="predicted"/>
<gene>
    <name evidence="1" type="ORF">NM208_g5480</name>
</gene>
<reference evidence="1" key="1">
    <citation type="submission" date="2022-08" db="EMBL/GenBank/DDBJ databases">
        <title>Genome Sequence of Fusarium decemcellulare.</title>
        <authorList>
            <person name="Buettner E."/>
        </authorList>
    </citation>
    <scope>NUCLEOTIDE SEQUENCE</scope>
    <source>
        <strain evidence="1">Babe19</strain>
    </source>
</reference>
<name>A0ACC1SGV5_9HYPO</name>
<dbReference type="EMBL" id="JANRMS010000459">
    <property type="protein sequence ID" value="KAJ3539471.1"/>
    <property type="molecule type" value="Genomic_DNA"/>
</dbReference>
<accession>A0ACC1SGV5</accession>
<comment type="caution">
    <text evidence="1">The sequence shown here is derived from an EMBL/GenBank/DDBJ whole genome shotgun (WGS) entry which is preliminary data.</text>
</comment>
<protein>
    <submittedName>
        <fullName evidence="1">Uncharacterized protein</fullName>
    </submittedName>
</protein>
<evidence type="ECO:0000313" key="1">
    <source>
        <dbReference type="EMBL" id="KAJ3539471.1"/>
    </source>
</evidence>
<keyword evidence="2" id="KW-1185">Reference proteome</keyword>
<sequence length="360" mass="41722">MAPSLALGVVHPPSYEETTNSPIDPAKQHYLKCAMPPDVEQRALRKNTYREYWAFRKWIYEHPSSTVAVSPFWPMGDEKKRGLSWKEFQPAPRKPTATKRAGILDWLQQLRKSIAKDKTTPLLAESGTPLKLGDIEYTIEVPGKIFTWGPPYWTKDWGWAVTLSACSYRQHYCCSDWVATMQILLHDLPEQLRAGGIAWQDVAIKHDEIRSDPSSNPVRNIHKWKRRSFCSPRSRGEKWTAWVLLGHKHQSLIRDFRNLFSAETIWRADIFQRTAPKKFKRVMVFFDATTYGNDLTGQPVGDWHDGLLERFTQFIRPLLPYDQNASHEAEGEGVRMNVGETEIDPNRCLDQRQLKTDHTY</sequence>
<evidence type="ECO:0000313" key="2">
    <source>
        <dbReference type="Proteomes" id="UP001148629"/>
    </source>
</evidence>